<reference evidence="1" key="1">
    <citation type="journal article" date="2020" name="Stud. Mycol.">
        <title>101 Dothideomycetes genomes: a test case for predicting lifestyles and emergence of pathogens.</title>
        <authorList>
            <person name="Haridas S."/>
            <person name="Albert R."/>
            <person name="Binder M."/>
            <person name="Bloem J."/>
            <person name="Labutti K."/>
            <person name="Salamov A."/>
            <person name="Andreopoulos B."/>
            <person name="Baker S."/>
            <person name="Barry K."/>
            <person name="Bills G."/>
            <person name="Bluhm B."/>
            <person name="Cannon C."/>
            <person name="Castanera R."/>
            <person name="Culley D."/>
            <person name="Daum C."/>
            <person name="Ezra D."/>
            <person name="Gonzalez J."/>
            <person name="Henrissat B."/>
            <person name="Kuo A."/>
            <person name="Liang C."/>
            <person name="Lipzen A."/>
            <person name="Lutzoni F."/>
            <person name="Magnuson J."/>
            <person name="Mondo S."/>
            <person name="Nolan M."/>
            <person name="Ohm R."/>
            <person name="Pangilinan J."/>
            <person name="Park H.-J."/>
            <person name="Ramirez L."/>
            <person name="Alfaro M."/>
            <person name="Sun H."/>
            <person name="Tritt A."/>
            <person name="Yoshinaga Y."/>
            <person name="Zwiers L.-H."/>
            <person name="Turgeon B."/>
            <person name="Goodwin S."/>
            <person name="Spatafora J."/>
            <person name="Crous P."/>
            <person name="Grigoriev I."/>
        </authorList>
    </citation>
    <scope>NUCLEOTIDE SEQUENCE</scope>
    <source>
        <strain evidence="1">CBS 269.34</strain>
    </source>
</reference>
<name>A0A6A6QCY9_9PEZI</name>
<evidence type="ECO:0000313" key="1">
    <source>
        <dbReference type="EMBL" id="KAF2490298.1"/>
    </source>
</evidence>
<gene>
    <name evidence="1" type="ORF">BU16DRAFT_566330</name>
</gene>
<accession>A0A6A6QCY9</accession>
<dbReference type="AlphaFoldDB" id="A0A6A6QCY9"/>
<protein>
    <submittedName>
        <fullName evidence="1">Uncharacterized protein</fullName>
    </submittedName>
</protein>
<sequence>MDIINTCFPKMLCNDCGTEHYNLTDEEEDNLWNITDGGELTAQIMTILHDNSNRKRCLFDAVNRNDPSLKYRLDKKVETFTHLERTFIVLQKDHVDLKASFDQLRKATMERVIVYERRTRALLEEKKALEARSTQLELGIATFKSLGLSVMKARGHGDI</sequence>
<proteinExistence type="predicted"/>
<evidence type="ECO:0000313" key="2">
    <source>
        <dbReference type="Proteomes" id="UP000799750"/>
    </source>
</evidence>
<dbReference type="OrthoDB" id="10389326at2759"/>
<organism evidence="1 2">
    <name type="scientific">Lophium mytilinum</name>
    <dbReference type="NCBI Taxonomy" id="390894"/>
    <lineage>
        <taxon>Eukaryota</taxon>
        <taxon>Fungi</taxon>
        <taxon>Dikarya</taxon>
        <taxon>Ascomycota</taxon>
        <taxon>Pezizomycotina</taxon>
        <taxon>Dothideomycetes</taxon>
        <taxon>Pleosporomycetidae</taxon>
        <taxon>Mytilinidiales</taxon>
        <taxon>Mytilinidiaceae</taxon>
        <taxon>Lophium</taxon>
    </lineage>
</organism>
<keyword evidence="2" id="KW-1185">Reference proteome</keyword>
<dbReference type="Proteomes" id="UP000799750">
    <property type="component" value="Unassembled WGS sequence"/>
</dbReference>
<dbReference type="EMBL" id="MU004197">
    <property type="protein sequence ID" value="KAF2490298.1"/>
    <property type="molecule type" value="Genomic_DNA"/>
</dbReference>